<dbReference type="InterPro" id="IPR017892">
    <property type="entry name" value="Pkinase_C"/>
</dbReference>
<evidence type="ECO:0000256" key="2">
    <source>
        <dbReference type="ARBA" id="ARBA00012513"/>
    </source>
</evidence>
<dbReference type="InterPro" id="IPR017441">
    <property type="entry name" value="Protein_kinase_ATP_BS"/>
</dbReference>
<organism evidence="14 15">
    <name type="scientific">Oncorhynchus tshawytscha</name>
    <name type="common">Chinook salmon</name>
    <name type="synonym">Salmo tshawytscha</name>
    <dbReference type="NCBI Taxonomy" id="74940"/>
    <lineage>
        <taxon>Eukaryota</taxon>
        <taxon>Metazoa</taxon>
        <taxon>Chordata</taxon>
        <taxon>Craniata</taxon>
        <taxon>Vertebrata</taxon>
        <taxon>Euteleostomi</taxon>
        <taxon>Actinopterygii</taxon>
        <taxon>Neopterygii</taxon>
        <taxon>Teleostei</taxon>
        <taxon>Protacanthopterygii</taxon>
        <taxon>Salmoniformes</taxon>
        <taxon>Salmonidae</taxon>
        <taxon>Salmoninae</taxon>
        <taxon>Oncorhynchus</taxon>
    </lineage>
</organism>
<evidence type="ECO:0000259" key="13">
    <source>
        <dbReference type="PROSITE" id="PS51285"/>
    </source>
</evidence>
<dbReference type="Gene3D" id="3.30.200.20">
    <property type="entry name" value="Phosphorylase Kinase, domain 1"/>
    <property type="match status" value="2"/>
</dbReference>
<keyword evidence="8 11" id="KW-0067">ATP-binding</keyword>
<reference evidence="14" key="1">
    <citation type="submission" date="2025-08" db="UniProtKB">
        <authorList>
            <consortium name="Ensembl"/>
        </authorList>
    </citation>
    <scope>IDENTIFICATION</scope>
</reference>
<gene>
    <name evidence="14" type="primary">LOC112265573</name>
</gene>
<evidence type="ECO:0000256" key="8">
    <source>
        <dbReference type="ARBA" id="ARBA00022840"/>
    </source>
</evidence>
<evidence type="ECO:0000256" key="10">
    <source>
        <dbReference type="ARBA" id="ARBA00048679"/>
    </source>
</evidence>
<comment type="similarity">
    <text evidence="1">Belongs to the protein kinase superfamily. AGC Ser/Thr protein kinase family. S6 kinase subfamily.</text>
</comment>
<dbReference type="SMART" id="SM00220">
    <property type="entry name" value="S_TKc"/>
    <property type="match status" value="1"/>
</dbReference>
<evidence type="ECO:0000256" key="3">
    <source>
        <dbReference type="ARBA" id="ARBA00022527"/>
    </source>
</evidence>
<dbReference type="PANTHER" id="PTHR24351">
    <property type="entry name" value="RIBOSOMAL PROTEIN S6 KINASE"/>
    <property type="match status" value="1"/>
</dbReference>
<keyword evidence="4" id="KW-0597">Phosphoprotein</keyword>
<evidence type="ECO:0000259" key="12">
    <source>
        <dbReference type="PROSITE" id="PS50011"/>
    </source>
</evidence>
<keyword evidence="7" id="KW-0418">Kinase</keyword>
<evidence type="ECO:0000256" key="9">
    <source>
        <dbReference type="ARBA" id="ARBA00047899"/>
    </source>
</evidence>
<dbReference type="AlphaFoldDB" id="A0A8C8JCG0"/>
<dbReference type="Proteomes" id="UP000694402">
    <property type="component" value="Unassembled WGS sequence"/>
</dbReference>
<dbReference type="GO" id="GO:0004674">
    <property type="term" value="F:protein serine/threonine kinase activity"/>
    <property type="evidence" value="ECO:0007669"/>
    <property type="project" value="UniProtKB-KW"/>
</dbReference>
<dbReference type="SMART" id="SM00133">
    <property type="entry name" value="S_TK_X"/>
    <property type="match status" value="1"/>
</dbReference>
<evidence type="ECO:0000256" key="7">
    <source>
        <dbReference type="ARBA" id="ARBA00022777"/>
    </source>
</evidence>
<dbReference type="InterPro" id="IPR000719">
    <property type="entry name" value="Prot_kinase_dom"/>
</dbReference>
<dbReference type="PROSITE" id="PS51285">
    <property type="entry name" value="AGC_KINASE_CTER"/>
    <property type="match status" value="1"/>
</dbReference>
<feature type="domain" description="AGC-kinase C-terminal" evidence="13">
    <location>
        <begin position="256"/>
        <end position="326"/>
    </location>
</feature>
<dbReference type="EC" id="2.7.11.1" evidence="2"/>
<evidence type="ECO:0000313" key="15">
    <source>
        <dbReference type="Proteomes" id="UP000694402"/>
    </source>
</evidence>
<dbReference type="GeneTree" id="ENSGT00940000155062"/>
<reference evidence="14" key="2">
    <citation type="submission" date="2025-09" db="UniProtKB">
        <authorList>
            <consortium name="Ensembl"/>
        </authorList>
    </citation>
    <scope>IDENTIFICATION</scope>
</reference>
<dbReference type="Ensembl" id="ENSOTST00005096777.2">
    <property type="protein sequence ID" value="ENSOTSP00005089138.2"/>
    <property type="gene ID" value="ENSOTSG00005044037.2"/>
</dbReference>
<dbReference type="SUPFAM" id="SSF56112">
    <property type="entry name" value="Protein kinase-like (PK-like)"/>
    <property type="match status" value="1"/>
</dbReference>
<dbReference type="GO" id="GO:0005524">
    <property type="term" value="F:ATP binding"/>
    <property type="evidence" value="ECO:0007669"/>
    <property type="project" value="UniProtKB-UniRule"/>
</dbReference>
<keyword evidence="15" id="KW-1185">Reference proteome</keyword>
<evidence type="ECO:0000313" key="14">
    <source>
        <dbReference type="Ensembl" id="ENSOTSP00005089138.2"/>
    </source>
</evidence>
<dbReference type="InterPro" id="IPR011009">
    <property type="entry name" value="Kinase-like_dom_sf"/>
</dbReference>
<proteinExistence type="inferred from homology"/>
<sequence length="434" mass="48399">MTSFLSNLDDCEKIEISEDNVNQGTENIRPECFELLRVLGKGGYGKVFQVRKVAGAASGKIFAMKVLKKAMIVRNAKDTAHTKAERNILEEVKHPFIVDLIYAFQTGGKLYLILEYLSGQDLKPENIMLNNQGHVKLTDFGLCKESIHGGTVTHTFCGTIEYMAPEILMRSGHNRAVDWWSLGALMYDMLTGAPPFTGENRKKTIDKILKCKLNLPPYLTQEARDLLKRLLKRNASSRLGAGAGDATEVQAHPFFRHINWEELLARKVEPPFKPFLKSAEDVSQFDSKFTSQTPVDSPDDSTLSESANQAFLGFTYVAPSVLENVKEKFSFEPKIRSPRRFLGSPRTPVSPFKFSAGDMWPRGPLMPGGSSLCLQSPQEQVMEVSASEQMEVQASSEASAPLPIRQPSGANLSQFKQQAYPVMAKRPEHLRINL</sequence>
<evidence type="ECO:0000256" key="1">
    <source>
        <dbReference type="ARBA" id="ARBA00009804"/>
    </source>
</evidence>
<comment type="catalytic activity">
    <reaction evidence="9">
        <text>L-threonyl-[protein] + ATP = O-phospho-L-threonyl-[protein] + ADP + H(+)</text>
        <dbReference type="Rhea" id="RHEA:46608"/>
        <dbReference type="Rhea" id="RHEA-COMP:11060"/>
        <dbReference type="Rhea" id="RHEA-COMP:11605"/>
        <dbReference type="ChEBI" id="CHEBI:15378"/>
        <dbReference type="ChEBI" id="CHEBI:30013"/>
        <dbReference type="ChEBI" id="CHEBI:30616"/>
        <dbReference type="ChEBI" id="CHEBI:61977"/>
        <dbReference type="ChEBI" id="CHEBI:456216"/>
        <dbReference type="EC" id="2.7.11.1"/>
    </reaction>
</comment>
<dbReference type="FunFam" id="1.10.510.10:FF:000210">
    <property type="entry name" value="Non-specific serine/threonine protein kinase"/>
    <property type="match status" value="1"/>
</dbReference>
<dbReference type="FunFam" id="3.30.200.20:FF:000686">
    <property type="entry name" value="Ribosomal protein S6 kinase"/>
    <property type="match status" value="1"/>
</dbReference>
<dbReference type="PROSITE" id="PS50011">
    <property type="entry name" value="PROTEIN_KINASE_DOM"/>
    <property type="match status" value="1"/>
</dbReference>
<name>A0A8C8JCG0_ONCTS</name>
<dbReference type="PROSITE" id="PS00107">
    <property type="entry name" value="PROTEIN_KINASE_ATP"/>
    <property type="match status" value="1"/>
</dbReference>
<evidence type="ECO:0000256" key="6">
    <source>
        <dbReference type="ARBA" id="ARBA00022741"/>
    </source>
</evidence>
<dbReference type="Pfam" id="PF00069">
    <property type="entry name" value="Pkinase"/>
    <property type="match status" value="2"/>
</dbReference>
<evidence type="ECO:0000256" key="5">
    <source>
        <dbReference type="ARBA" id="ARBA00022679"/>
    </source>
</evidence>
<feature type="domain" description="Protein kinase" evidence="12">
    <location>
        <begin position="33"/>
        <end position="255"/>
    </location>
</feature>
<evidence type="ECO:0000256" key="4">
    <source>
        <dbReference type="ARBA" id="ARBA00022553"/>
    </source>
</evidence>
<accession>A0A8C8JCG0</accession>
<dbReference type="Gene3D" id="1.10.510.10">
    <property type="entry name" value="Transferase(Phosphotransferase) domain 1"/>
    <property type="match status" value="1"/>
</dbReference>
<keyword evidence="3" id="KW-0723">Serine/threonine-protein kinase</keyword>
<dbReference type="Pfam" id="PF00433">
    <property type="entry name" value="Pkinase_C"/>
    <property type="match status" value="1"/>
</dbReference>
<keyword evidence="6 11" id="KW-0547">Nucleotide-binding</keyword>
<evidence type="ECO:0000256" key="11">
    <source>
        <dbReference type="PROSITE-ProRule" id="PRU10141"/>
    </source>
</evidence>
<keyword evidence="5" id="KW-0808">Transferase</keyword>
<dbReference type="InterPro" id="IPR000961">
    <property type="entry name" value="AGC-kinase_C"/>
</dbReference>
<comment type="catalytic activity">
    <reaction evidence="10">
        <text>L-seryl-[protein] + ATP = O-phospho-L-seryl-[protein] + ADP + H(+)</text>
        <dbReference type="Rhea" id="RHEA:17989"/>
        <dbReference type="Rhea" id="RHEA-COMP:9863"/>
        <dbReference type="Rhea" id="RHEA-COMP:11604"/>
        <dbReference type="ChEBI" id="CHEBI:15378"/>
        <dbReference type="ChEBI" id="CHEBI:29999"/>
        <dbReference type="ChEBI" id="CHEBI:30616"/>
        <dbReference type="ChEBI" id="CHEBI:83421"/>
        <dbReference type="ChEBI" id="CHEBI:456216"/>
        <dbReference type="EC" id="2.7.11.1"/>
    </reaction>
</comment>
<protein>
    <recommendedName>
        <fullName evidence="2">non-specific serine/threonine protein kinase</fullName>
        <ecNumber evidence="2">2.7.11.1</ecNumber>
    </recommendedName>
</protein>
<feature type="binding site" evidence="11">
    <location>
        <position position="65"/>
    </location>
    <ligand>
        <name>ATP</name>
        <dbReference type="ChEBI" id="CHEBI:30616"/>
    </ligand>
</feature>